<protein>
    <submittedName>
        <fullName evidence="1">Uncharacterized protein</fullName>
    </submittedName>
</protein>
<proteinExistence type="predicted"/>
<dbReference type="Proteomes" id="UP000541610">
    <property type="component" value="Unassembled WGS sequence"/>
</dbReference>
<dbReference type="EMBL" id="JABANP010000982">
    <property type="protein sequence ID" value="KAF4677449.1"/>
    <property type="molecule type" value="Genomic_DNA"/>
</dbReference>
<reference evidence="1 2" key="1">
    <citation type="submission" date="2020-04" db="EMBL/GenBank/DDBJ databases">
        <title>Perkinsus olseni comparative genomics.</title>
        <authorList>
            <person name="Bogema D.R."/>
        </authorList>
    </citation>
    <scope>NUCLEOTIDE SEQUENCE [LARGE SCALE GENOMIC DNA]</scope>
    <source>
        <strain evidence="1">00978-12</strain>
    </source>
</reference>
<comment type="caution">
    <text evidence="1">The sequence shown here is derived from an EMBL/GenBank/DDBJ whole genome shotgun (WGS) entry which is preliminary data.</text>
</comment>
<evidence type="ECO:0000313" key="1">
    <source>
        <dbReference type="EMBL" id="KAF4677449.1"/>
    </source>
</evidence>
<accession>A0A7J6N0M9</accession>
<evidence type="ECO:0000313" key="2">
    <source>
        <dbReference type="Proteomes" id="UP000541610"/>
    </source>
</evidence>
<sequence>MSDGTAAVEQTTWEVDRAEILRQRRLAVDQELELQRRQEMAEIDEECSELVKRATGEIEERLSARRLRWSRQHQQDMVTSLSSSTVGRSTWRSFFLQSDAAMRLLKNSDDVEVMSTEEVQEMSRRALTEVEEILSAAHQQRWSRWLQFRVEFLADVESCLQTAVSTITEQLQVVEEVVTEKRGERLPGEERARPTYVEEALTKEGIPGQAPVLSDDIVNLRLEGHSRRVAQLIREMEARSRAAGEELAADKLELSKRVAAMVGRSGYRISTKSSKWIDKELAASFERARLQREEIFRCAASSATHTDGLLSKPGRVCEDEKSARSTECELSLPDIDAAAEAIVGGVVTRRGSTIKDLLGRQTPSSERITELLSTVGEAYHTSRSEEVVASKDLLTELSSVLHQLGSEVWRHNWDNDEKTQKVWVEKIGQALKFLAKVDEKLALKITEGIFAAYDFLDDLPGSLGRLMDELAARVEIHELQNEIATIKMGDVRTTEFRKHLLQLKQKLQSCRENLRMKLSRQKVDADAF</sequence>
<organism evidence="1 2">
    <name type="scientific">Perkinsus olseni</name>
    <name type="common">Perkinsus atlanticus</name>
    <dbReference type="NCBI Taxonomy" id="32597"/>
    <lineage>
        <taxon>Eukaryota</taxon>
        <taxon>Sar</taxon>
        <taxon>Alveolata</taxon>
        <taxon>Perkinsozoa</taxon>
        <taxon>Perkinsea</taxon>
        <taxon>Perkinsida</taxon>
        <taxon>Perkinsidae</taxon>
        <taxon>Perkinsus</taxon>
    </lineage>
</organism>
<name>A0A7J6N0M9_PEROL</name>
<gene>
    <name evidence="1" type="ORF">FOZ60_017349</name>
</gene>
<dbReference type="AlphaFoldDB" id="A0A7J6N0M9"/>